<dbReference type="Pfam" id="PF00092">
    <property type="entry name" value="VWA"/>
    <property type="match status" value="1"/>
</dbReference>
<evidence type="ECO:0000313" key="3">
    <source>
        <dbReference type="Proteomes" id="UP000186143"/>
    </source>
</evidence>
<gene>
    <name evidence="2" type="ORF">BJF92_05045</name>
</gene>
<reference evidence="2 3" key="1">
    <citation type="submission" date="2016-09" db="EMBL/GenBank/DDBJ databases">
        <title>Rhizobium sp. nov., a novel species isolated from the rice rhizosphere.</title>
        <authorList>
            <person name="Zhao J."/>
            <person name="Zhang X."/>
        </authorList>
    </citation>
    <scope>NUCLEOTIDE SEQUENCE [LARGE SCALE GENOMIC DNA]</scope>
    <source>
        <strain evidence="2 3">MH17</strain>
    </source>
</reference>
<protein>
    <recommendedName>
        <fullName evidence="1">VWFA domain-containing protein</fullName>
    </recommendedName>
</protein>
<dbReference type="InterPro" id="IPR028087">
    <property type="entry name" value="Tad_N"/>
</dbReference>
<dbReference type="STRING" id="1672749.BJF92_05045"/>
<dbReference type="SUPFAM" id="SSF53300">
    <property type="entry name" value="vWA-like"/>
    <property type="match status" value="1"/>
</dbReference>
<evidence type="ECO:0000259" key="1">
    <source>
        <dbReference type="PROSITE" id="PS50234"/>
    </source>
</evidence>
<sequence length="387" mass="40531">MRSLLASNGGNFAITAALLLPVAFGAGGVAIDVTNMARARTHLQDAADAASLAASSGLANKTMTVDEAKLAARDFFKTQMRNWFRSSQTEEQVAGETLAQDLDVNVSEEAIPGNGTRYTVTIASTMPVKINGLTRLIGASDAMVHARSVSKGSTVTKNALSMFLVLDQSGSMGEPTDQRDPAANCADGNKAAKCYLSKMASLKLAVADLFGQLNNNDANKAYVRTGAVSYSTAMMEPSALDWGTSAAMTYTNALAPKGNTDSSGAFAAAYQALGAHSENEAHQNRTGLTPKKFIVFMTDGENNYYNKKKDTSGASDNATLNSCSQAKKDGMEVYTVAFKAPDAGKKLLSACATDSAHFFAAENAASLIAAFKTIGMNAASLSVRLTQ</sequence>
<dbReference type="PROSITE" id="PS50234">
    <property type="entry name" value="VWFA"/>
    <property type="match status" value="1"/>
</dbReference>
<comment type="caution">
    <text evidence="2">The sequence shown here is derived from an EMBL/GenBank/DDBJ whole genome shotgun (WGS) entry which is preliminary data.</text>
</comment>
<organism evidence="2 3">
    <name type="scientific">Xaviernesmea rhizosphaerae</name>
    <dbReference type="NCBI Taxonomy" id="1672749"/>
    <lineage>
        <taxon>Bacteria</taxon>
        <taxon>Pseudomonadati</taxon>
        <taxon>Pseudomonadota</taxon>
        <taxon>Alphaproteobacteria</taxon>
        <taxon>Hyphomicrobiales</taxon>
        <taxon>Rhizobiaceae</taxon>
        <taxon>Rhizobium/Agrobacterium group</taxon>
        <taxon>Xaviernesmea</taxon>
    </lineage>
</organism>
<proteinExistence type="predicted"/>
<dbReference type="CDD" id="cd00198">
    <property type="entry name" value="vWFA"/>
    <property type="match status" value="1"/>
</dbReference>
<dbReference type="Pfam" id="PF13400">
    <property type="entry name" value="Tad"/>
    <property type="match status" value="1"/>
</dbReference>
<dbReference type="Proteomes" id="UP000186143">
    <property type="component" value="Unassembled WGS sequence"/>
</dbReference>
<dbReference type="AlphaFoldDB" id="A0A1Q9AFL9"/>
<name>A0A1Q9AFL9_9HYPH</name>
<feature type="domain" description="VWFA" evidence="1">
    <location>
        <begin position="161"/>
        <end position="374"/>
    </location>
</feature>
<dbReference type="EMBL" id="MKIO01000039">
    <property type="protein sequence ID" value="OLP53748.1"/>
    <property type="molecule type" value="Genomic_DNA"/>
</dbReference>
<dbReference type="InterPro" id="IPR002035">
    <property type="entry name" value="VWF_A"/>
</dbReference>
<dbReference type="InterPro" id="IPR036465">
    <property type="entry name" value="vWFA_dom_sf"/>
</dbReference>
<dbReference type="Gene3D" id="3.40.50.410">
    <property type="entry name" value="von Willebrand factor, type A domain"/>
    <property type="match status" value="1"/>
</dbReference>
<evidence type="ECO:0000313" key="2">
    <source>
        <dbReference type="EMBL" id="OLP53748.1"/>
    </source>
</evidence>
<dbReference type="SMART" id="SM00327">
    <property type="entry name" value="VWA"/>
    <property type="match status" value="1"/>
</dbReference>
<accession>A0A1Q9AFL9</accession>